<comment type="similarity">
    <text evidence="4">Belongs to the prokaryotic molybdopterin-containing oxidoreductase family. NasA/NapA/NarB subfamily.</text>
</comment>
<dbReference type="InterPro" id="IPR027467">
    <property type="entry name" value="MopterinOxRdtase_cofactor_BS"/>
</dbReference>
<dbReference type="InterPro" id="IPR006656">
    <property type="entry name" value="Mopterin_OxRdtase"/>
</dbReference>
<keyword evidence="13" id="KW-0411">Iron-sulfur</keyword>
<dbReference type="PROSITE" id="PS00551">
    <property type="entry name" value="MOLYBDOPTERIN_PROK_1"/>
    <property type="match status" value="1"/>
</dbReference>
<dbReference type="SMART" id="SM00926">
    <property type="entry name" value="Molybdop_Fe4S4"/>
    <property type="match status" value="1"/>
</dbReference>
<dbReference type="PANTHER" id="PTHR43105">
    <property type="entry name" value="RESPIRATORY NITRATE REDUCTASE"/>
    <property type="match status" value="1"/>
</dbReference>
<dbReference type="Gene3D" id="2.40.40.20">
    <property type="match status" value="1"/>
</dbReference>
<name>A0A418VSV2_9PROT</name>
<dbReference type="SUPFAM" id="SSF53706">
    <property type="entry name" value="Formate dehydrogenase/DMSO reductase, domains 1-3"/>
    <property type="match status" value="1"/>
</dbReference>
<feature type="domain" description="4Fe-4S Mo/W bis-MGD-type" evidence="16">
    <location>
        <begin position="17"/>
        <end position="77"/>
    </location>
</feature>
<evidence type="ECO:0000256" key="10">
    <source>
        <dbReference type="ARBA" id="ARBA00022827"/>
    </source>
</evidence>
<evidence type="ECO:0000259" key="16">
    <source>
        <dbReference type="PROSITE" id="PS51669"/>
    </source>
</evidence>
<dbReference type="RefSeq" id="WP_119833017.1">
    <property type="nucleotide sequence ID" value="NZ_QYUL01000003.1"/>
</dbReference>
<evidence type="ECO:0000256" key="9">
    <source>
        <dbReference type="ARBA" id="ARBA00022723"/>
    </source>
</evidence>
<evidence type="ECO:0000313" key="18">
    <source>
        <dbReference type="Proteomes" id="UP000283458"/>
    </source>
</evidence>
<dbReference type="PANTHER" id="PTHR43105:SF9">
    <property type="entry name" value="NADPH-FE(3+) OXIDOREDUCTASE SUBUNIT ALPHA"/>
    <property type="match status" value="1"/>
</dbReference>
<dbReference type="Pfam" id="PF04879">
    <property type="entry name" value="Molybdop_Fe4S4"/>
    <property type="match status" value="1"/>
</dbReference>
<keyword evidence="14" id="KW-0534">Nitrate assimilation</keyword>
<keyword evidence="8" id="KW-0001">2Fe-2S</keyword>
<gene>
    <name evidence="17" type="ORF">D3877_22690</name>
</gene>
<dbReference type="GO" id="GO:0042128">
    <property type="term" value="P:nitrate assimilation"/>
    <property type="evidence" value="ECO:0007669"/>
    <property type="project" value="UniProtKB-KW"/>
</dbReference>
<comment type="cofactor">
    <cofactor evidence="3">
        <name>FAD</name>
        <dbReference type="ChEBI" id="CHEBI:57692"/>
    </cofactor>
</comment>
<dbReference type="GO" id="GO:1990204">
    <property type="term" value="C:oxidoreductase complex"/>
    <property type="evidence" value="ECO:0007669"/>
    <property type="project" value="UniProtKB-ARBA"/>
</dbReference>
<dbReference type="Pfam" id="PF01568">
    <property type="entry name" value="Molydop_binding"/>
    <property type="match status" value="1"/>
</dbReference>
<comment type="cofactor">
    <cofactor evidence="1">
        <name>Mo-bis(molybdopterin guanine dinucleotide)</name>
        <dbReference type="ChEBI" id="CHEBI:60539"/>
    </cofactor>
</comment>
<keyword evidence="5" id="KW-0004">4Fe-4S</keyword>
<evidence type="ECO:0000256" key="14">
    <source>
        <dbReference type="ARBA" id="ARBA00023063"/>
    </source>
</evidence>
<evidence type="ECO:0000256" key="1">
    <source>
        <dbReference type="ARBA" id="ARBA00001942"/>
    </source>
</evidence>
<evidence type="ECO:0000256" key="8">
    <source>
        <dbReference type="ARBA" id="ARBA00022714"/>
    </source>
</evidence>
<keyword evidence="7" id="KW-0285">Flavoprotein</keyword>
<dbReference type="AlphaFoldDB" id="A0A418VSV2"/>
<dbReference type="GO" id="GO:0016020">
    <property type="term" value="C:membrane"/>
    <property type="evidence" value="ECO:0007669"/>
    <property type="project" value="TreeGrafter"/>
</dbReference>
<evidence type="ECO:0000256" key="13">
    <source>
        <dbReference type="ARBA" id="ARBA00023014"/>
    </source>
</evidence>
<dbReference type="GO" id="GO:0051537">
    <property type="term" value="F:2 iron, 2 sulfur cluster binding"/>
    <property type="evidence" value="ECO:0007669"/>
    <property type="project" value="UniProtKB-KW"/>
</dbReference>
<comment type="cofactor">
    <cofactor evidence="2">
        <name>[4Fe-4S] cluster</name>
        <dbReference type="ChEBI" id="CHEBI:49883"/>
    </cofactor>
</comment>
<dbReference type="OrthoDB" id="9803192at2"/>
<dbReference type="GO" id="GO:0043546">
    <property type="term" value="F:molybdopterin cofactor binding"/>
    <property type="evidence" value="ECO:0007669"/>
    <property type="project" value="InterPro"/>
</dbReference>
<keyword evidence="11" id="KW-0560">Oxidoreductase</keyword>
<comment type="cofactor">
    <cofactor evidence="15">
        <name>[2Fe-2S] cluster</name>
        <dbReference type="ChEBI" id="CHEBI:190135"/>
    </cofactor>
</comment>
<dbReference type="PROSITE" id="PS51669">
    <property type="entry name" value="4FE4S_MOW_BIS_MGD"/>
    <property type="match status" value="1"/>
</dbReference>
<dbReference type="GO" id="GO:0051539">
    <property type="term" value="F:4 iron, 4 sulfur cluster binding"/>
    <property type="evidence" value="ECO:0007669"/>
    <property type="project" value="UniProtKB-KW"/>
</dbReference>
<dbReference type="Pfam" id="PF04324">
    <property type="entry name" value="Fer2_BFD"/>
    <property type="match status" value="1"/>
</dbReference>
<reference evidence="17 18" key="1">
    <citation type="submission" date="2018-09" db="EMBL/GenBank/DDBJ databases">
        <authorList>
            <person name="Zhu H."/>
        </authorList>
    </citation>
    <scope>NUCLEOTIDE SEQUENCE [LARGE SCALE GENOMIC DNA]</scope>
    <source>
        <strain evidence="17 18">K2W22B-5</strain>
    </source>
</reference>
<evidence type="ECO:0000313" key="17">
    <source>
        <dbReference type="EMBL" id="RJF79560.1"/>
    </source>
</evidence>
<keyword evidence="9" id="KW-0479">Metal-binding</keyword>
<keyword evidence="12" id="KW-0408">Iron</keyword>
<sequence length="910" mass="96700">MFDGPEPAPGAPRVVVGREVKTTCPYCGVGCGVVATVTADDQGDDRVTVRGDADHPANRGRLCSKGSALAETLVRDADGGGRLLHPEIDGRRVGWDDALAEVATRFADTIAQHGPDSVAFYVSGQLLTEDYYVANKLMKGFIGSANIDTNSRLCMASSVAGHKRGFGADAVPGSYADFETADLVVLVGSNLAWCHPVLNQRLLAAKAARGTRIIVVDPRRTASVDGADSHLALAAGTDSVLFNGLLVHLHAMGRTDAVFVGRHTNGEEDALAAARADAPDIAAVARRCKLSEAEVADFYAEVATTERLVTVYSQGVNQSSQGTDTVNSILNVHFLTGRIGQPGMGPFSVTGQPNAMGGREVGGLANQLAAHMGFTVEDIDRVRRFWNAPRVAAKPGLKAVDLFRAIERGSVKAVWIMATNPAVSMPDAGRVRRALAKCPTVVMSDCIADTDTGRLAHIRLPAAGWSEKDGTVTNSDRTISRQRAFRAAEGEARPDWWIIAQVARRMGFADGFGFDNAAAVFREHAALSGFENDGASGRAFDIGALAEVSDAEFDTLAPFPWPWRAGGQPQARLFTENHYFTDDGRGRFVPVTTKALPRTLPDGALLLNTGRLRDQWHTMTRTGLSARLSAHAPEPCLDLHPADAASRGIVDGGLVRVTSVAGEALARVRVTDAQREGTAFLPMHWTDAFTGSCVIGRLIDDEAVDPLSGQPDLKRMPATVLPYVPAWTAFLLSRTPVKPTHNGYWARRAVAGGHLIELAGHGPLPDFAPDFATEFAPDGCAAINFSDAARGNQRTAWLRGDRLEACLFVSADGRLPGRDWLAGLLDRDGLDDGDRAALLAGRAPGAKADDGRIVCSCFSVGVNRLIAAIRDQSLTSVEAVGAALKAGTNCGSCVPELKEVLRHAVQREVA</sequence>
<dbReference type="GO" id="GO:0045333">
    <property type="term" value="P:cellular respiration"/>
    <property type="evidence" value="ECO:0007669"/>
    <property type="project" value="UniProtKB-ARBA"/>
</dbReference>
<dbReference type="FunFam" id="1.10.10.1100:FF:000002">
    <property type="entry name" value="Nitrite reductase large subunit"/>
    <property type="match status" value="1"/>
</dbReference>
<dbReference type="SUPFAM" id="SSF50692">
    <property type="entry name" value="ADC-like"/>
    <property type="match status" value="1"/>
</dbReference>
<evidence type="ECO:0000256" key="3">
    <source>
        <dbReference type="ARBA" id="ARBA00001974"/>
    </source>
</evidence>
<dbReference type="CDD" id="cd02791">
    <property type="entry name" value="MopB_CT_Nitrate-R-NapA-like"/>
    <property type="match status" value="1"/>
</dbReference>
<dbReference type="InterPro" id="IPR007419">
    <property type="entry name" value="BFD-like_2Fe2S-bd_dom"/>
</dbReference>
<dbReference type="CDD" id="cd02754">
    <property type="entry name" value="MopB_Nitrate-R-NapA-like"/>
    <property type="match status" value="1"/>
</dbReference>
<dbReference type="Gene3D" id="3.40.50.740">
    <property type="match status" value="1"/>
</dbReference>
<dbReference type="Proteomes" id="UP000283458">
    <property type="component" value="Unassembled WGS sequence"/>
</dbReference>
<dbReference type="InterPro" id="IPR006657">
    <property type="entry name" value="MoPterin_dinucl-bd_dom"/>
</dbReference>
<dbReference type="GO" id="GO:0046872">
    <property type="term" value="F:metal ion binding"/>
    <property type="evidence" value="ECO:0007669"/>
    <property type="project" value="UniProtKB-KW"/>
</dbReference>
<dbReference type="Gene3D" id="3.40.228.10">
    <property type="entry name" value="Dimethylsulfoxide Reductase, domain 2"/>
    <property type="match status" value="1"/>
</dbReference>
<dbReference type="GO" id="GO:0016491">
    <property type="term" value="F:oxidoreductase activity"/>
    <property type="evidence" value="ECO:0007669"/>
    <property type="project" value="UniProtKB-KW"/>
</dbReference>
<organism evidence="17 18">
    <name type="scientific">Azospirillum cavernae</name>
    <dbReference type="NCBI Taxonomy" id="2320860"/>
    <lineage>
        <taxon>Bacteria</taxon>
        <taxon>Pseudomonadati</taxon>
        <taxon>Pseudomonadota</taxon>
        <taxon>Alphaproteobacteria</taxon>
        <taxon>Rhodospirillales</taxon>
        <taxon>Azospirillaceae</taxon>
        <taxon>Azospirillum</taxon>
    </lineage>
</organism>
<evidence type="ECO:0000256" key="5">
    <source>
        <dbReference type="ARBA" id="ARBA00022485"/>
    </source>
</evidence>
<evidence type="ECO:0000256" key="15">
    <source>
        <dbReference type="ARBA" id="ARBA00034078"/>
    </source>
</evidence>
<evidence type="ECO:0000256" key="2">
    <source>
        <dbReference type="ARBA" id="ARBA00001966"/>
    </source>
</evidence>
<dbReference type="Gene3D" id="1.10.10.1100">
    <property type="entry name" value="BFD-like [2Fe-2S]-binding domain"/>
    <property type="match status" value="1"/>
</dbReference>
<keyword evidence="6" id="KW-0500">Molybdenum</keyword>
<comment type="caution">
    <text evidence="17">The sequence shown here is derived from an EMBL/GenBank/DDBJ whole genome shotgun (WGS) entry which is preliminary data.</text>
</comment>
<evidence type="ECO:0000256" key="4">
    <source>
        <dbReference type="ARBA" id="ARBA00008747"/>
    </source>
</evidence>
<dbReference type="InterPro" id="IPR050123">
    <property type="entry name" value="Prok_molybdopt-oxidoreductase"/>
</dbReference>
<dbReference type="Pfam" id="PF00384">
    <property type="entry name" value="Molybdopterin"/>
    <property type="match status" value="1"/>
</dbReference>
<evidence type="ECO:0000256" key="11">
    <source>
        <dbReference type="ARBA" id="ARBA00023002"/>
    </source>
</evidence>
<dbReference type="InterPro" id="IPR041957">
    <property type="entry name" value="CT_Nitrate-R-NapA-like"/>
</dbReference>
<dbReference type="InterPro" id="IPR041854">
    <property type="entry name" value="BFD-like_2Fe2S-bd_dom_sf"/>
</dbReference>
<accession>A0A418VSV2</accession>
<evidence type="ECO:0000256" key="6">
    <source>
        <dbReference type="ARBA" id="ARBA00022505"/>
    </source>
</evidence>
<dbReference type="InterPro" id="IPR009010">
    <property type="entry name" value="Asp_de-COase-like_dom_sf"/>
</dbReference>
<evidence type="ECO:0000256" key="7">
    <source>
        <dbReference type="ARBA" id="ARBA00022630"/>
    </source>
</evidence>
<keyword evidence="10" id="KW-0274">FAD</keyword>
<dbReference type="Gene3D" id="2.20.25.90">
    <property type="entry name" value="ADC-like domains"/>
    <property type="match status" value="1"/>
</dbReference>
<protein>
    <submittedName>
        <fullName evidence="17">Nitrate reductase</fullName>
    </submittedName>
</protein>
<keyword evidence="18" id="KW-1185">Reference proteome</keyword>
<proteinExistence type="inferred from homology"/>
<dbReference type="EMBL" id="QYUL01000003">
    <property type="protein sequence ID" value="RJF79560.1"/>
    <property type="molecule type" value="Genomic_DNA"/>
</dbReference>
<evidence type="ECO:0000256" key="12">
    <source>
        <dbReference type="ARBA" id="ARBA00023004"/>
    </source>
</evidence>
<dbReference type="InterPro" id="IPR006963">
    <property type="entry name" value="Mopterin_OxRdtase_4Fe-4S_dom"/>
</dbReference>